<gene>
    <name evidence="1" type="ORF">METZ01_LOCUS444858</name>
</gene>
<sequence>MSPNLVVRLTRVGSSVHWWVASIAAKCNLFGDKEFIREERTDVSDPVVRKVIWKNWILT</sequence>
<reference evidence="1" key="1">
    <citation type="submission" date="2018-05" db="EMBL/GenBank/DDBJ databases">
        <authorList>
            <person name="Lanie J.A."/>
            <person name="Ng W.-L."/>
            <person name="Kazmierczak K.M."/>
            <person name="Andrzejewski T.M."/>
            <person name="Davidsen T.M."/>
            <person name="Wayne K.J."/>
            <person name="Tettelin H."/>
            <person name="Glass J.I."/>
            <person name="Rusch D."/>
            <person name="Podicherti R."/>
            <person name="Tsui H.-C.T."/>
            <person name="Winkler M.E."/>
        </authorList>
    </citation>
    <scope>NUCLEOTIDE SEQUENCE</scope>
</reference>
<proteinExistence type="predicted"/>
<evidence type="ECO:0000313" key="1">
    <source>
        <dbReference type="EMBL" id="SVD92004.1"/>
    </source>
</evidence>
<protein>
    <submittedName>
        <fullName evidence="1">Uncharacterized protein</fullName>
    </submittedName>
</protein>
<name>A0A382Z914_9ZZZZ</name>
<dbReference type="EMBL" id="UINC01182018">
    <property type="protein sequence ID" value="SVD92004.1"/>
    <property type="molecule type" value="Genomic_DNA"/>
</dbReference>
<accession>A0A382Z914</accession>
<dbReference type="AlphaFoldDB" id="A0A382Z914"/>
<feature type="non-terminal residue" evidence="1">
    <location>
        <position position="59"/>
    </location>
</feature>
<organism evidence="1">
    <name type="scientific">marine metagenome</name>
    <dbReference type="NCBI Taxonomy" id="408172"/>
    <lineage>
        <taxon>unclassified sequences</taxon>
        <taxon>metagenomes</taxon>
        <taxon>ecological metagenomes</taxon>
    </lineage>
</organism>